<organism evidence="1 2">
    <name type="scientific">Paraburkholderia ultramafica</name>
    <dbReference type="NCBI Taxonomy" id="1544867"/>
    <lineage>
        <taxon>Bacteria</taxon>
        <taxon>Pseudomonadati</taxon>
        <taxon>Pseudomonadota</taxon>
        <taxon>Betaproteobacteria</taxon>
        <taxon>Burkholderiales</taxon>
        <taxon>Burkholderiaceae</taxon>
        <taxon>Paraburkholderia</taxon>
    </lineage>
</organism>
<keyword evidence="2" id="KW-1185">Reference proteome</keyword>
<evidence type="ECO:0000313" key="2">
    <source>
        <dbReference type="Proteomes" id="UP000494365"/>
    </source>
</evidence>
<gene>
    <name evidence="1" type="ORF">LMG28614_04959</name>
</gene>
<dbReference type="EMBL" id="CADIKK010000026">
    <property type="protein sequence ID" value="CAB3799405.1"/>
    <property type="molecule type" value="Genomic_DNA"/>
</dbReference>
<protein>
    <submittedName>
        <fullName evidence="1">Uncharacterized protein</fullName>
    </submittedName>
</protein>
<evidence type="ECO:0000313" key="1">
    <source>
        <dbReference type="EMBL" id="CAB3799405.1"/>
    </source>
</evidence>
<reference evidence="1 2" key="1">
    <citation type="submission" date="2020-04" db="EMBL/GenBank/DDBJ databases">
        <authorList>
            <person name="De Canck E."/>
        </authorList>
    </citation>
    <scope>NUCLEOTIDE SEQUENCE [LARGE SCALE GENOMIC DNA]</scope>
    <source>
        <strain evidence="1 2">LMG 28614</strain>
    </source>
</reference>
<dbReference type="Proteomes" id="UP000494365">
    <property type="component" value="Unassembled WGS sequence"/>
</dbReference>
<name>A0A6S7BQM7_9BURK</name>
<accession>A0A6S7BQM7</accession>
<dbReference type="AlphaFoldDB" id="A0A6S7BQM7"/>
<dbReference type="RefSeq" id="WP_175152015.1">
    <property type="nucleotide sequence ID" value="NZ_CADIKK010000026.1"/>
</dbReference>
<sequence length="82" mass="9487">MTTGTTPAHERDLEPVPDSSTLMGLLHVLRKAHMELVGKDAAHQRFSQVATRRDARQYIDELMPHLMKERERRRHHRHGGGK</sequence>
<proteinExistence type="predicted"/>